<dbReference type="PANTHER" id="PTHR10183:SF30">
    <property type="entry name" value="CALPAIN-10"/>
    <property type="match status" value="1"/>
</dbReference>
<accession>A0A8C4ZIG5</accession>
<dbReference type="SUPFAM" id="SSF54001">
    <property type="entry name" value="Cysteine proteinases"/>
    <property type="match status" value="1"/>
</dbReference>
<evidence type="ECO:0000256" key="3">
    <source>
        <dbReference type="ARBA" id="ARBA00022801"/>
    </source>
</evidence>
<feature type="active site" evidence="5 6">
    <location>
        <position position="243"/>
    </location>
</feature>
<reference evidence="9" key="2">
    <citation type="submission" date="2025-09" db="UniProtKB">
        <authorList>
            <consortium name="Ensembl"/>
        </authorList>
    </citation>
    <scope>IDENTIFICATION</scope>
</reference>
<protein>
    <submittedName>
        <fullName evidence="9">Calpain 10</fullName>
    </submittedName>
</protein>
<dbReference type="PROSITE" id="PS00139">
    <property type="entry name" value="THIOL_PROTEASE_CYS"/>
    <property type="match status" value="1"/>
</dbReference>
<dbReference type="OMA" id="ECALSCS"/>
<evidence type="ECO:0000256" key="1">
    <source>
        <dbReference type="ARBA" id="ARBA00007623"/>
    </source>
</evidence>
<dbReference type="GeneID" id="115548843"/>
<dbReference type="InterPro" id="IPR022683">
    <property type="entry name" value="Calpain_III"/>
</dbReference>
<dbReference type="Proteomes" id="UP000694546">
    <property type="component" value="Chromosome 8"/>
</dbReference>
<keyword evidence="2 6" id="KW-0645">Protease</keyword>
<evidence type="ECO:0000313" key="9">
    <source>
        <dbReference type="Ensembl" id="ENSGMOP00000012876.2"/>
    </source>
</evidence>
<organism evidence="9 10">
    <name type="scientific">Gadus morhua</name>
    <name type="common">Atlantic cod</name>
    <dbReference type="NCBI Taxonomy" id="8049"/>
    <lineage>
        <taxon>Eukaryota</taxon>
        <taxon>Metazoa</taxon>
        <taxon>Chordata</taxon>
        <taxon>Craniata</taxon>
        <taxon>Vertebrata</taxon>
        <taxon>Euteleostomi</taxon>
        <taxon>Actinopterygii</taxon>
        <taxon>Neopterygii</taxon>
        <taxon>Teleostei</taxon>
        <taxon>Neoteleostei</taxon>
        <taxon>Acanthomorphata</taxon>
        <taxon>Zeiogadaria</taxon>
        <taxon>Gadariae</taxon>
        <taxon>Gadiformes</taxon>
        <taxon>Gadoidei</taxon>
        <taxon>Gadidae</taxon>
        <taxon>Gadus</taxon>
    </lineage>
</organism>
<dbReference type="Ensembl" id="ENSGMOT00000013217.2">
    <property type="protein sequence ID" value="ENSGMOP00000012876.2"/>
    <property type="gene ID" value="ENSGMOG00000012034.2"/>
</dbReference>
<keyword evidence="10" id="KW-1185">Reference proteome</keyword>
<evidence type="ECO:0000313" key="10">
    <source>
        <dbReference type="Proteomes" id="UP000694546"/>
    </source>
</evidence>
<feature type="active site" evidence="5 6">
    <location>
        <position position="268"/>
    </location>
</feature>
<evidence type="ECO:0000256" key="2">
    <source>
        <dbReference type="ARBA" id="ARBA00022670"/>
    </source>
</evidence>
<evidence type="ECO:0000256" key="4">
    <source>
        <dbReference type="ARBA" id="ARBA00022807"/>
    </source>
</evidence>
<reference evidence="9" key="1">
    <citation type="submission" date="2025-08" db="UniProtKB">
        <authorList>
            <consortium name="Ensembl"/>
        </authorList>
    </citation>
    <scope>IDENTIFICATION</scope>
</reference>
<dbReference type="InterPro" id="IPR022682">
    <property type="entry name" value="Calpain_domain_III"/>
</dbReference>
<evidence type="ECO:0000256" key="7">
    <source>
        <dbReference type="SAM" id="MobiDB-lite"/>
    </source>
</evidence>
<evidence type="ECO:0000256" key="5">
    <source>
        <dbReference type="PIRSR" id="PIRSR622684-1"/>
    </source>
</evidence>
<name>A0A8C4ZIG5_GADMO</name>
<dbReference type="PRINTS" id="PR00704">
    <property type="entry name" value="CALPAIN"/>
</dbReference>
<dbReference type="InterPro" id="IPR038765">
    <property type="entry name" value="Papain-like_cys_pep_sf"/>
</dbReference>
<dbReference type="Gene3D" id="3.90.70.10">
    <property type="entry name" value="Cysteine proteinases"/>
    <property type="match status" value="1"/>
</dbReference>
<dbReference type="PANTHER" id="PTHR10183">
    <property type="entry name" value="CALPAIN"/>
    <property type="match status" value="1"/>
</dbReference>
<dbReference type="SMART" id="SM00230">
    <property type="entry name" value="CysPc"/>
    <property type="match status" value="1"/>
</dbReference>
<dbReference type="Pfam" id="PF00648">
    <property type="entry name" value="Peptidase_C2"/>
    <property type="match status" value="1"/>
</dbReference>
<keyword evidence="4 6" id="KW-0788">Thiol protease</keyword>
<gene>
    <name evidence="9" type="primary">capn10</name>
</gene>
<dbReference type="AlphaFoldDB" id="A0A8C4ZIG5"/>
<dbReference type="InterPro" id="IPR036213">
    <property type="entry name" value="Calpain_III_sf"/>
</dbReference>
<keyword evidence="3 6" id="KW-0378">Hydrolase</keyword>
<dbReference type="InterPro" id="IPR001300">
    <property type="entry name" value="Peptidase_C2_calpain_cat"/>
</dbReference>
<dbReference type="InterPro" id="IPR000169">
    <property type="entry name" value="Pept_cys_AS"/>
</dbReference>
<feature type="active site" evidence="5 6">
    <location>
        <position position="74"/>
    </location>
</feature>
<dbReference type="RefSeq" id="XP_030219571.1">
    <property type="nucleotide sequence ID" value="XM_030363711.1"/>
</dbReference>
<feature type="domain" description="Calpain catalytic" evidence="8">
    <location>
        <begin position="14"/>
        <end position="319"/>
    </location>
</feature>
<dbReference type="GO" id="GO:0005737">
    <property type="term" value="C:cytoplasm"/>
    <property type="evidence" value="ECO:0007669"/>
    <property type="project" value="TreeGrafter"/>
</dbReference>
<evidence type="ECO:0000256" key="6">
    <source>
        <dbReference type="PROSITE-ProRule" id="PRU00239"/>
    </source>
</evidence>
<dbReference type="SUPFAM" id="SSF49758">
    <property type="entry name" value="Calpain large subunit, middle domain (domain III)"/>
    <property type="match status" value="2"/>
</dbReference>
<proteinExistence type="inferred from homology"/>
<dbReference type="GO" id="GO:0006508">
    <property type="term" value="P:proteolysis"/>
    <property type="evidence" value="ECO:0007669"/>
    <property type="project" value="UniProtKB-KW"/>
</dbReference>
<dbReference type="GO" id="GO:0004198">
    <property type="term" value="F:calcium-dependent cysteine-type endopeptidase activity"/>
    <property type="evidence" value="ECO:0007669"/>
    <property type="project" value="InterPro"/>
</dbReference>
<dbReference type="SMART" id="SM00720">
    <property type="entry name" value="calpain_III"/>
    <property type="match status" value="2"/>
</dbReference>
<dbReference type="GeneTree" id="ENSGT00940000159706"/>
<sequence>MDIEKCGEDGRATLFDDSDFPSDDRSLFSDCSSPLARLQDEVTWRRPQELCDCPVLFPANINEGHAKQGLLGDCWFLCACTFLLKNKHLMNKVCPPDQPLWGDCMYQGSFQFHIWQKGHWTMVTIDDRLPCIGSTLCFSRCHSPTAFWVALLEKAYAKLHGSYESLWAGQVSEALVDLSGGLAERWSLEKGGADEAEGSGQDSDRLQRRRLDLRLLRPVRDLCALSCSTHSSPGGGVDLEQYHAMSVTEWLDVETVSGPRLTLLRIRNPWGRRGTWLKGEACWSSVDPALRVELQGRLEAGEFWVDEAEFLSQFDDVTVGYPITEDGHLKSIFTGSVLSYSRQLPGRWTRGLTAGGCRNCTSYGTNPKFWLKVSERGEVLVSLHQQGECRGNKERYAHNPLEGGPNTQPLHYQAIALHMWKVEKKRFNLARVLNKAPSASTHCHAYEREVVLHGHLQPGHYLLIPSTFLAGAQSSFLIRAFSSGPVSLSAMRSPAGPPLPLLADSEWDHCDFQGGWVAGVSAGGSRNSPSHRKNPRFLLSLGGHADAPPSPGVDVRVSLRQNRPDADLYAIGFHVYKVPEGASVMALPLDEEPVASCVPHCYTQDVSLACCLPAGSYAIIPSTYQPELPGSFTVSVARRIYRKVMKSQELLGNTIQEVSHISVMQS</sequence>
<dbReference type="Pfam" id="PF01067">
    <property type="entry name" value="Calpain_III"/>
    <property type="match status" value="2"/>
</dbReference>
<dbReference type="PROSITE" id="PS50203">
    <property type="entry name" value="CALPAIN_CAT"/>
    <property type="match status" value="1"/>
</dbReference>
<dbReference type="CDD" id="cd00044">
    <property type="entry name" value="CysPc"/>
    <property type="match status" value="1"/>
</dbReference>
<dbReference type="Gene3D" id="2.60.120.380">
    <property type="match status" value="2"/>
</dbReference>
<feature type="region of interest" description="Disordered" evidence="7">
    <location>
        <begin position="523"/>
        <end position="552"/>
    </location>
</feature>
<evidence type="ECO:0000259" key="8">
    <source>
        <dbReference type="PROSITE" id="PS50203"/>
    </source>
</evidence>
<dbReference type="InterPro" id="IPR022684">
    <property type="entry name" value="Calpain_cysteine_protease"/>
</dbReference>
<comment type="similarity">
    <text evidence="1">Belongs to the peptidase C2 family.</text>
</comment>